<evidence type="ECO:0008006" key="3">
    <source>
        <dbReference type="Google" id="ProtNLM"/>
    </source>
</evidence>
<dbReference type="Proteomes" id="UP000321621">
    <property type="component" value="Unassembled WGS sequence"/>
</dbReference>
<name>A0ABY3KH44_9FLAO</name>
<reference evidence="1 2" key="1">
    <citation type="submission" date="2019-07" db="EMBL/GenBank/DDBJ databases">
        <title>Draft genome of two Muricauda strains isolated from deep sea.</title>
        <authorList>
            <person name="Sun C."/>
        </authorList>
    </citation>
    <scope>NUCLEOTIDE SEQUENCE [LARGE SCALE GENOMIC DNA]</scope>
    <source>
        <strain evidence="1 2">72</strain>
    </source>
</reference>
<organism evidence="1 2">
    <name type="scientific">Flagellimonas pelagia</name>
    <dbReference type="NCBI Taxonomy" id="2306998"/>
    <lineage>
        <taxon>Bacteria</taxon>
        <taxon>Pseudomonadati</taxon>
        <taxon>Bacteroidota</taxon>
        <taxon>Flavobacteriia</taxon>
        <taxon>Flavobacteriales</taxon>
        <taxon>Flavobacteriaceae</taxon>
        <taxon>Flagellimonas</taxon>
    </lineage>
</organism>
<dbReference type="RefSeq" id="WP_147378273.1">
    <property type="nucleotide sequence ID" value="NZ_QXFI01000026.1"/>
</dbReference>
<evidence type="ECO:0000313" key="2">
    <source>
        <dbReference type="Proteomes" id="UP000321621"/>
    </source>
</evidence>
<gene>
    <name evidence="1" type="ORF">FQ017_10635</name>
</gene>
<evidence type="ECO:0000313" key="1">
    <source>
        <dbReference type="EMBL" id="TXJ93872.1"/>
    </source>
</evidence>
<dbReference type="EMBL" id="VNWK01000026">
    <property type="protein sequence ID" value="TXJ93872.1"/>
    <property type="molecule type" value="Genomic_DNA"/>
</dbReference>
<proteinExistence type="predicted"/>
<accession>A0ABY3KH44</accession>
<keyword evidence="2" id="KW-1185">Reference proteome</keyword>
<protein>
    <recommendedName>
        <fullName evidence="3">DUF4829 domain-containing protein</fullName>
    </recommendedName>
</protein>
<sequence length="199" mass="22965">MRGLLPILMVLLISNNCKKRLIRNEPIFNDLISEIVDTADLNINDSLSRKTLIGYRKNLAYPLPTDLETIKSIRNYLGHNLKSEQDSIDFLEPLDNLIKREKSDSYTIETDSLNSLGNIEVLSFEKIKRKYPKKKSGSLSVEIARSYFFSNVYFNSNSTKGVFYSSYLCEGDCGYGELIFIEIRNGKWRIVNRLFLWVA</sequence>
<comment type="caution">
    <text evidence="1">The sequence shown here is derived from an EMBL/GenBank/DDBJ whole genome shotgun (WGS) entry which is preliminary data.</text>
</comment>